<dbReference type="Pfam" id="PF00669">
    <property type="entry name" value="Flagellin_N"/>
    <property type="match status" value="1"/>
</dbReference>
<dbReference type="InterPro" id="IPR013384">
    <property type="entry name" value="Flagell_FlgL"/>
</dbReference>
<accession>A0A2R4CEU8</accession>
<feature type="domain" description="Flagellar hook-associated protein 1 D2-like" evidence="7">
    <location>
        <begin position="218"/>
        <end position="294"/>
    </location>
</feature>
<dbReference type="PANTHER" id="PTHR42792">
    <property type="entry name" value="FLAGELLIN"/>
    <property type="match status" value="1"/>
</dbReference>
<feature type="coiled-coil region" evidence="5">
    <location>
        <begin position="321"/>
        <end position="348"/>
    </location>
</feature>
<dbReference type="OrthoDB" id="9768249at2"/>
<keyword evidence="5" id="KW-0175">Coiled coil</keyword>
<evidence type="ECO:0000256" key="4">
    <source>
        <dbReference type="ARBA" id="ARBA00023143"/>
    </source>
</evidence>
<feature type="domain" description="Flagellin N-terminal" evidence="6">
    <location>
        <begin position="5"/>
        <end position="143"/>
    </location>
</feature>
<dbReference type="InterPro" id="IPR001492">
    <property type="entry name" value="Flagellin"/>
</dbReference>
<evidence type="ECO:0000256" key="5">
    <source>
        <dbReference type="SAM" id="Coils"/>
    </source>
</evidence>
<keyword evidence="4" id="KW-0975">Bacterial flagellum</keyword>
<protein>
    <submittedName>
        <fullName evidence="8">Flagellar hook-associated protein 3</fullName>
    </submittedName>
</protein>
<dbReference type="GO" id="GO:0005198">
    <property type="term" value="F:structural molecule activity"/>
    <property type="evidence" value="ECO:0007669"/>
    <property type="project" value="InterPro"/>
</dbReference>
<sequence>MTLRISTSMMYDRGTSQLGTLQSNMIKTQMQLSTGRRVLTPSDDPVASARALEVTQSLEINEQYKTNRQTALSSLAQVDSVLDTVGDLLDDVKDTVLYAGNPALSIADRETLAVNLEARLTDLMGQANTADGTGGYVFAGYKTNTLPFARTATGATYYGDQGERELQVGSGRKMSISASGSQIFESNLTGNGTFLTKPHVPDPADPTDVPNAGTGIISPGTVSNSAQLTGHNYSITFAKDATTGTMQYSVTDDTLGTEVVPLTDYKAGQPIAFDGVTFDIKGEPADTDKFTLEPSKNQSVFETIQNVINALRTAGTGPTAGAKLTNALNEANQNIQQASDNVLSVRASVGAREKELDYLDTSGSEMSIQYKSQVADLIEVDPIEAASRFAQQTSSLQAAQQTFKMATGLSLFNYLN</sequence>
<keyword evidence="8" id="KW-0282">Flagellum</keyword>
<dbReference type="GO" id="GO:0009424">
    <property type="term" value="C:bacterial-type flagellum hook"/>
    <property type="evidence" value="ECO:0007669"/>
    <property type="project" value="InterPro"/>
</dbReference>
<dbReference type="EMBL" id="CP028324">
    <property type="protein sequence ID" value="AVR98146.1"/>
    <property type="molecule type" value="Genomic_DNA"/>
</dbReference>
<dbReference type="SUPFAM" id="SSF64518">
    <property type="entry name" value="Phase 1 flagellin"/>
    <property type="match status" value="1"/>
</dbReference>
<dbReference type="GO" id="GO:0071973">
    <property type="term" value="P:bacterial-type flagellum-dependent cell motility"/>
    <property type="evidence" value="ECO:0007669"/>
    <property type="project" value="InterPro"/>
</dbReference>
<comment type="subcellular location">
    <subcellularLocation>
        <location evidence="1">Bacterial flagellum</location>
    </subcellularLocation>
    <subcellularLocation>
        <location evidence="2">Secreted</location>
    </subcellularLocation>
</comment>
<dbReference type="Gene3D" id="1.20.1330.10">
    <property type="entry name" value="f41 fragment of flagellin, N-terminal domain"/>
    <property type="match status" value="2"/>
</dbReference>
<dbReference type="PANTHER" id="PTHR42792:SF1">
    <property type="entry name" value="FLAGELLAR HOOK-ASSOCIATED PROTEIN 3"/>
    <property type="match status" value="1"/>
</dbReference>
<organism evidence="8 9">
    <name type="scientific">Pseudoduganella armeniaca</name>
    <dbReference type="NCBI Taxonomy" id="2072590"/>
    <lineage>
        <taxon>Bacteria</taxon>
        <taxon>Pseudomonadati</taxon>
        <taxon>Pseudomonadota</taxon>
        <taxon>Betaproteobacteria</taxon>
        <taxon>Burkholderiales</taxon>
        <taxon>Oxalobacteraceae</taxon>
        <taxon>Telluria group</taxon>
        <taxon>Pseudoduganella</taxon>
    </lineage>
</organism>
<evidence type="ECO:0000256" key="3">
    <source>
        <dbReference type="ARBA" id="ARBA00005709"/>
    </source>
</evidence>
<dbReference type="NCBIfam" id="TIGR02550">
    <property type="entry name" value="flagell_flgL"/>
    <property type="match status" value="1"/>
</dbReference>
<gene>
    <name evidence="8" type="primary">flgL</name>
    <name evidence="8" type="ORF">C9I28_22780</name>
</gene>
<dbReference type="KEGG" id="masz:C9I28_22780"/>
<dbReference type="RefSeq" id="WP_107143483.1">
    <property type="nucleotide sequence ID" value="NZ_CP028324.1"/>
</dbReference>
<dbReference type="AlphaFoldDB" id="A0A2R4CEU8"/>
<evidence type="ECO:0000313" key="8">
    <source>
        <dbReference type="EMBL" id="AVR98146.1"/>
    </source>
</evidence>
<keyword evidence="8" id="KW-0966">Cell projection</keyword>
<dbReference type="InterPro" id="IPR049119">
    <property type="entry name" value="FlgK_D2-like"/>
</dbReference>
<keyword evidence="8" id="KW-0969">Cilium</keyword>
<dbReference type="GO" id="GO:0005576">
    <property type="term" value="C:extracellular region"/>
    <property type="evidence" value="ECO:0007669"/>
    <property type="project" value="UniProtKB-SubCell"/>
</dbReference>
<evidence type="ECO:0000259" key="6">
    <source>
        <dbReference type="Pfam" id="PF00669"/>
    </source>
</evidence>
<dbReference type="Pfam" id="PF21158">
    <property type="entry name" value="flgK_1st_1"/>
    <property type="match status" value="1"/>
</dbReference>
<comment type="similarity">
    <text evidence="3">Belongs to the bacterial flagellin family.</text>
</comment>
<evidence type="ECO:0000259" key="7">
    <source>
        <dbReference type="Pfam" id="PF21158"/>
    </source>
</evidence>
<name>A0A2R4CEU8_9BURK</name>
<evidence type="ECO:0000256" key="2">
    <source>
        <dbReference type="ARBA" id="ARBA00004613"/>
    </source>
</evidence>
<reference evidence="8 9" key="1">
    <citation type="submission" date="2018-03" db="EMBL/GenBank/DDBJ databases">
        <title>Massilia armeniaca sp. nov., isolated from desert soil.</title>
        <authorList>
            <person name="Huang H."/>
            <person name="Ren M."/>
        </authorList>
    </citation>
    <scope>NUCLEOTIDE SEQUENCE [LARGE SCALE GENOMIC DNA]</scope>
    <source>
        <strain evidence="8 9">ZMN-3</strain>
    </source>
</reference>
<dbReference type="InterPro" id="IPR001029">
    <property type="entry name" value="Flagellin_N"/>
</dbReference>
<proteinExistence type="inferred from homology"/>
<evidence type="ECO:0000313" key="9">
    <source>
        <dbReference type="Proteomes" id="UP000240505"/>
    </source>
</evidence>
<dbReference type="Proteomes" id="UP000240505">
    <property type="component" value="Chromosome"/>
</dbReference>
<evidence type="ECO:0000256" key="1">
    <source>
        <dbReference type="ARBA" id="ARBA00004365"/>
    </source>
</evidence>
<keyword evidence="9" id="KW-1185">Reference proteome</keyword>